<dbReference type="SUPFAM" id="SSF56747">
    <property type="entry name" value="Prim-pol domain"/>
    <property type="match status" value="1"/>
</dbReference>
<keyword evidence="3" id="KW-1185">Reference proteome</keyword>
<name>A0A081B6B6_9HYPH</name>
<evidence type="ECO:0000313" key="3">
    <source>
        <dbReference type="Proteomes" id="UP000028702"/>
    </source>
</evidence>
<proteinExistence type="predicted"/>
<protein>
    <submittedName>
        <fullName evidence="2">Bifunctional DNA primase/polymerase</fullName>
    </submittedName>
</protein>
<accession>A0A081B6B6</accession>
<dbReference type="Proteomes" id="UP000028702">
    <property type="component" value="Unassembled WGS sequence"/>
</dbReference>
<evidence type="ECO:0000259" key="1">
    <source>
        <dbReference type="SMART" id="SM00943"/>
    </source>
</evidence>
<dbReference type="SMART" id="SM00943">
    <property type="entry name" value="Prim-Pol"/>
    <property type="match status" value="1"/>
</dbReference>
<feature type="domain" description="DNA primase/polymerase bifunctional N-terminal" evidence="1">
    <location>
        <begin position="10"/>
        <end position="176"/>
    </location>
</feature>
<evidence type="ECO:0000313" key="2">
    <source>
        <dbReference type="EMBL" id="GAK43584.1"/>
    </source>
</evidence>
<dbReference type="STRING" id="1333998.M2A_0083"/>
<dbReference type="Pfam" id="PF09250">
    <property type="entry name" value="Prim-Pol"/>
    <property type="match status" value="1"/>
</dbReference>
<dbReference type="AlphaFoldDB" id="A0A081B6B6"/>
<dbReference type="CDD" id="cd04859">
    <property type="entry name" value="Prim_Pol"/>
    <property type="match status" value="1"/>
</dbReference>
<sequence>MREISFAEMAKPYVQGYGWPVFPVSRGPRKKPLVKGGCHAATTDPDLIDEWSAHFSPCNIGVATGAPIGICVLDVDVPEGLESLNRLFASGLEPFQPTPLAQSGSGGLHYYFIQPPERLKNRAGKIAPGLDIRSAGGSIVVPPSIHHCGKPYRWLVPPDRWNHGGLVIPAPMPAWLRLAAGAEPLPKPGKRQRRFEGPPSLKILEMEEDALRAARPGTRNDQLNRAAFVFGQFTAAGRISEAEARARLTQAALAIGLDRAEIEGTVTSGLRAGMAKPR</sequence>
<dbReference type="InterPro" id="IPR015330">
    <property type="entry name" value="DNA_primase/pol_bifunc_N"/>
</dbReference>
<reference evidence="2 3" key="1">
    <citation type="submission" date="2014-07" db="EMBL/GenBank/DDBJ databases">
        <title>Tepidicaulis marinum gen. nov., sp. nov., a novel marine bacterium denitrifying nitrate to nitrous oxide strictly under microaerobic conditions.</title>
        <authorList>
            <person name="Takeuchi M."/>
            <person name="Yamagishi T."/>
            <person name="Kamagata Y."/>
            <person name="Oshima K."/>
            <person name="Hattori M."/>
            <person name="Katayama T."/>
            <person name="Hanada S."/>
            <person name="Tamaki H."/>
            <person name="Marumo K."/>
            <person name="Maeda H."/>
            <person name="Nedachi M."/>
            <person name="Iwasaki W."/>
            <person name="Suwa Y."/>
            <person name="Sakata S."/>
        </authorList>
    </citation>
    <scope>NUCLEOTIDE SEQUENCE [LARGE SCALE GENOMIC DNA]</scope>
    <source>
        <strain evidence="2 3">MA2</strain>
    </source>
</reference>
<dbReference type="EMBL" id="BBIO01000001">
    <property type="protein sequence ID" value="GAK43584.1"/>
    <property type="molecule type" value="Genomic_DNA"/>
</dbReference>
<organism evidence="2 3">
    <name type="scientific">Tepidicaulis marinus</name>
    <dbReference type="NCBI Taxonomy" id="1333998"/>
    <lineage>
        <taxon>Bacteria</taxon>
        <taxon>Pseudomonadati</taxon>
        <taxon>Pseudomonadota</taxon>
        <taxon>Alphaproteobacteria</taxon>
        <taxon>Hyphomicrobiales</taxon>
        <taxon>Parvibaculaceae</taxon>
        <taxon>Tepidicaulis</taxon>
    </lineage>
</organism>
<dbReference type="RefSeq" id="WP_045441638.1">
    <property type="nucleotide sequence ID" value="NZ_BBIO01000001.1"/>
</dbReference>
<dbReference type="eggNOG" id="COG5519">
    <property type="taxonomic scope" value="Bacteria"/>
</dbReference>
<gene>
    <name evidence="2" type="ORF">M2A_0083</name>
</gene>
<comment type="caution">
    <text evidence="2">The sequence shown here is derived from an EMBL/GenBank/DDBJ whole genome shotgun (WGS) entry which is preliminary data.</text>
</comment>